<dbReference type="CDD" id="cd05286">
    <property type="entry name" value="QOR2"/>
    <property type="match status" value="1"/>
</dbReference>
<dbReference type="InterPro" id="IPR020843">
    <property type="entry name" value="ER"/>
</dbReference>
<dbReference type="Gene3D" id="3.40.50.720">
    <property type="entry name" value="NAD(P)-binding Rossmann-like Domain"/>
    <property type="match status" value="1"/>
</dbReference>
<dbReference type="SUPFAM" id="SSF51735">
    <property type="entry name" value="NAD(P)-binding Rossmann-fold domains"/>
    <property type="match status" value="1"/>
</dbReference>
<protein>
    <submittedName>
        <fullName evidence="4">NADPH:quinone reductase</fullName>
        <ecNumber evidence="4">1.6.5.5</ecNumber>
    </submittedName>
</protein>
<evidence type="ECO:0000256" key="1">
    <source>
        <dbReference type="ARBA" id="ARBA00022857"/>
    </source>
</evidence>
<proteinExistence type="predicted"/>
<gene>
    <name evidence="4" type="primary">ZTA1</name>
    <name evidence="4" type="ORF">VKT23_006638</name>
</gene>
<dbReference type="Proteomes" id="UP001498398">
    <property type="component" value="Unassembled WGS sequence"/>
</dbReference>
<dbReference type="GO" id="GO:0003960">
    <property type="term" value="F:quinone reductase (NADPH) activity"/>
    <property type="evidence" value="ECO:0007669"/>
    <property type="project" value="UniProtKB-EC"/>
</dbReference>
<keyword evidence="1" id="KW-0521">NADP</keyword>
<evidence type="ECO:0000313" key="4">
    <source>
        <dbReference type="EMBL" id="KAK7464468.1"/>
    </source>
</evidence>
<dbReference type="InterPro" id="IPR036291">
    <property type="entry name" value="NAD(P)-bd_dom_sf"/>
</dbReference>
<organism evidence="4 5">
    <name type="scientific">Marasmiellus scandens</name>
    <dbReference type="NCBI Taxonomy" id="2682957"/>
    <lineage>
        <taxon>Eukaryota</taxon>
        <taxon>Fungi</taxon>
        <taxon>Dikarya</taxon>
        <taxon>Basidiomycota</taxon>
        <taxon>Agaricomycotina</taxon>
        <taxon>Agaricomycetes</taxon>
        <taxon>Agaricomycetidae</taxon>
        <taxon>Agaricales</taxon>
        <taxon>Marasmiineae</taxon>
        <taxon>Omphalotaceae</taxon>
        <taxon>Marasmiellus</taxon>
    </lineage>
</organism>
<dbReference type="InterPro" id="IPR011032">
    <property type="entry name" value="GroES-like_sf"/>
</dbReference>
<dbReference type="Pfam" id="PF00107">
    <property type="entry name" value="ADH_zinc_N"/>
    <property type="match status" value="1"/>
</dbReference>
<reference evidence="4 5" key="1">
    <citation type="submission" date="2024-01" db="EMBL/GenBank/DDBJ databases">
        <title>A draft genome for the cacao thread blight pathogen Marasmiellus scandens.</title>
        <authorList>
            <person name="Baruah I.K."/>
            <person name="Leung J."/>
            <person name="Bukari Y."/>
            <person name="Amoako-Attah I."/>
            <person name="Meinhardt L.W."/>
            <person name="Bailey B.A."/>
            <person name="Cohen S.P."/>
        </authorList>
    </citation>
    <scope>NUCLEOTIDE SEQUENCE [LARGE SCALE GENOMIC DNA]</scope>
    <source>
        <strain evidence="4 5">GH-19</strain>
    </source>
</reference>
<feature type="domain" description="Enoyl reductase (ER)" evidence="3">
    <location>
        <begin position="61"/>
        <end position="382"/>
    </location>
</feature>
<keyword evidence="5" id="KW-1185">Reference proteome</keyword>
<comment type="caution">
    <text evidence="4">The sequence shown here is derived from an EMBL/GenBank/DDBJ whole genome shotgun (WGS) entry which is preliminary data.</text>
</comment>
<dbReference type="InterPro" id="IPR013149">
    <property type="entry name" value="ADH-like_C"/>
</dbReference>
<keyword evidence="2 4" id="KW-0560">Oxidoreductase</keyword>
<sequence length="387" mass="42055">MILRSLTTTISPRVQARTLQISHHLSSRAPTSFASISTSRSFSKMSGLPDTIEAIAIDKTGGFEVIEKKTLPFPKTDPGNLVVKIEYLGVNFIDTYYRQGLYPYKEFPAVLGKETAGTIVQLPADPKVLNDPDYIKQGFQVGGKVACDFLGSHSNYASIPWLKAYPIKRGVSTRIAAAGILQALTAVTFFEEAYQVKKGDIILIHTVAGGLGLLMAQLAKHIGATVIGTTSTKEKAELAKAHGADHVILYPVEDTVARVLEITNGEGVHAVFDGVGKDTFDSNFKMLRRKGTLVSVGNASGAVPPFPPIKLIEKNLKLLRPTMNNYVCTPEEVRYYGDKVWDLIADGVLKINIFQEYPFTAEGVQQAQKDLTGGKTTGKLIVKVQDA</sequence>
<dbReference type="EC" id="1.6.5.5" evidence="4"/>
<accession>A0ABR1JNA9</accession>
<dbReference type="Pfam" id="PF08240">
    <property type="entry name" value="ADH_N"/>
    <property type="match status" value="1"/>
</dbReference>
<dbReference type="InterPro" id="IPR013154">
    <property type="entry name" value="ADH-like_N"/>
</dbReference>
<dbReference type="EMBL" id="JBANRG010000008">
    <property type="protein sequence ID" value="KAK7464468.1"/>
    <property type="molecule type" value="Genomic_DNA"/>
</dbReference>
<dbReference type="SUPFAM" id="SSF50129">
    <property type="entry name" value="GroES-like"/>
    <property type="match status" value="1"/>
</dbReference>
<dbReference type="SMART" id="SM00829">
    <property type="entry name" value="PKS_ER"/>
    <property type="match status" value="1"/>
</dbReference>
<dbReference type="PANTHER" id="PTHR48106:SF13">
    <property type="entry name" value="QUINONE OXIDOREDUCTASE-RELATED"/>
    <property type="match status" value="1"/>
</dbReference>
<dbReference type="Gene3D" id="3.90.180.10">
    <property type="entry name" value="Medium-chain alcohol dehydrogenases, catalytic domain"/>
    <property type="match status" value="1"/>
</dbReference>
<evidence type="ECO:0000313" key="5">
    <source>
        <dbReference type="Proteomes" id="UP001498398"/>
    </source>
</evidence>
<evidence type="ECO:0000259" key="3">
    <source>
        <dbReference type="SMART" id="SM00829"/>
    </source>
</evidence>
<dbReference type="PANTHER" id="PTHR48106">
    <property type="entry name" value="QUINONE OXIDOREDUCTASE PIG3-RELATED"/>
    <property type="match status" value="1"/>
</dbReference>
<name>A0ABR1JNA9_9AGAR</name>
<evidence type="ECO:0000256" key="2">
    <source>
        <dbReference type="ARBA" id="ARBA00023002"/>
    </source>
</evidence>
<dbReference type="InterPro" id="IPR047618">
    <property type="entry name" value="QOR-like"/>
</dbReference>